<evidence type="ECO:0000256" key="1">
    <source>
        <dbReference type="SAM" id="MobiDB-lite"/>
    </source>
</evidence>
<protein>
    <submittedName>
        <fullName evidence="2">Uncharacterized protein</fullName>
    </submittedName>
</protein>
<feature type="region of interest" description="Disordered" evidence="1">
    <location>
        <begin position="69"/>
        <end position="91"/>
    </location>
</feature>
<evidence type="ECO:0000313" key="2">
    <source>
        <dbReference type="EMBL" id="XDV64634.1"/>
    </source>
</evidence>
<organism evidence="2">
    <name type="scientific">Streptomyces sp. R33</name>
    <dbReference type="NCBI Taxonomy" id="3238629"/>
    <lineage>
        <taxon>Bacteria</taxon>
        <taxon>Bacillati</taxon>
        <taxon>Actinomycetota</taxon>
        <taxon>Actinomycetes</taxon>
        <taxon>Kitasatosporales</taxon>
        <taxon>Streptomycetaceae</taxon>
        <taxon>Streptomyces</taxon>
    </lineage>
</organism>
<dbReference type="AlphaFoldDB" id="A0AB39Y477"/>
<name>A0AB39Y477_9ACTN</name>
<gene>
    <name evidence="2" type="ORF">AB5J51_17675</name>
</gene>
<proteinExistence type="predicted"/>
<accession>A0AB39Y477</accession>
<dbReference type="EMBL" id="CP165727">
    <property type="protein sequence ID" value="XDV64634.1"/>
    <property type="molecule type" value="Genomic_DNA"/>
</dbReference>
<sequence>MSTPPQAGKSLSVRVDETLSDDLATIMRTGMTASDAVRYAVAFMAYGYRWVWESGLYPDGVPPRRMAVRVPSYDGPPVPPAGRVTALPEAR</sequence>
<dbReference type="RefSeq" id="WP_369778053.1">
    <property type="nucleotide sequence ID" value="NZ_CP165727.1"/>
</dbReference>
<reference evidence="2" key="1">
    <citation type="submission" date="2024-08" db="EMBL/GenBank/DDBJ databases">
        <authorList>
            <person name="Yu S.T."/>
        </authorList>
    </citation>
    <scope>NUCLEOTIDE SEQUENCE</scope>
    <source>
        <strain evidence="2">R33</strain>
    </source>
</reference>